<protein>
    <submittedName>
        <fullName evidence="5">LysM peptidoglycan-binding domain-containing M23 family metallopeptidase</fullName>
    </submittedName>
</protein>
<dbReference type="PROSITE" id="PS51257">
    <property type="entry name" value="PROKAR_LIPOPROTEIN"/>
    <property type="match status" value="1"/>
</dbReference>
<feature type="compositionally biased region" description="Pro residues" evidence="2">
    <location>
        <begin position="152"/>
        <end position="161"/>
    </location>
</feature>
<dbReference type="InterPro" id="IPR018392">
    <property type="entry name" value="LysM"/>
</dbReference>
<dbReference type="Proteomes" id="UP001271769">
    <property type="component" value="Unassembled WGS sequence"/>
</dbReference>
<feature type="chain" id="PRO_5045764948" evidence="3">
    <location>
        <begin position="23"/>
        <end position="413"/>
    </location>
</feature>
<evidence type="ECO:0000259" key="4">
    <source>
        <dbReference type="PROSITE" id="PS51782"/>
    </source>
</evidence>
<evidence type="ECO:0000313" key="5">
    <source>
        <dbReference type="EMBL" id="MDY0873317.1"/>
    </source>
</evidence>
<feature type="region of interest" description="Disordered" evidence="2">
    <location>
        <begin position="174"/>
        <end position="271"/>
    </location>
</feature>
<dbReference type="InterPro" id="IPR036779">
    <property type="entry name" value="LysM_dom_sf"/>
</dbReference>
<accession>A0ABU5E135</accession>
<dbReference type="RefSeq" id="WP_320501771.1">
    <property type="nucleotide sequence ID" value="NZ_JAXCLX010000002.1"/>
</dbReference>
<organism evidence="5 6">
    <name type="scientific">Dongia rigui</name>
    <dbReference type="NCBI Taxonomy" id="940149"/>
    <lineage>
        <taxon>Bacteria</taxon>
        <taxon>Pseudomonadati</taxon>
        <taxon>Pseudomonadota</taxon>
        <taxon>Alphaproteobacteria</taxon>
        <taxon>Rhodospirillales</taxon>
        <taxon>Dongiaceae</taxon>
        <taxon>Dongia</taxon>
    </lineage>
</organism>
<feature type="signal peptide" evidence="3">
    <location>
        <begin position="1"/>
        <end position="22"/>
    </location>
</feature>
<evidence type="ECO:0000256" key="2">
    <source>
        <dbReference type="SAM" id="MobiDB-lite"/>
    </source>
</evidence>
<dbReference type="PROSITE" id="PS51782">
    <property type="entry name" value="LYSM"/>
    <property type="match status" value="2"/>
</dbReference>
<evidence type="ECO:0000256" key="1">
    <source>
        <dbReference type="ARBA" id="ARBA00038420"/>
    </source>
</evidence>
<evidence type="ECO:0000313" key="6">
    <source>
        <dbReference type="Proteomes" id="UP001271769"/>
    </source>
</evidence>
<keyword evidence="3" id="KW-0732">Signal</keyword>
<keyword evidence="6" id="KW-1185">Reference proteome</keyword>
<dbReference type="PANTHER" id="PTHR21666:SF263">
    <property type="entry name" value="MUREIN HYDROLASE ACTIVATOR NLPD"/>
    <property type="match status" value="1"/>
</dbReference>
<feature type="compositionally biased region" description="Low complexity" evidence="2">
    <location>
        <begin position="199"/>
        <end position="208"/>
    </location>
</feature>
<sequence length="413" mass="42314">MRRWLGVLALTAFLAGCGNMIAPSMNATYSSAPKNPNMGQIVNGSYVVAPGDTLAIISNRTNTPIRALIDNNGLQPPYNLRPGQELRISQRQTYVVKAGDTLSALARRFRVQQSAVVELNELKPPYALRVGQTLTLPSAVEATQSAAVPLPSSTPPTPPAPEVDVVPSAATAGSVSATALPPPPGATTAPKPLAPAPTMPATSSSSTAKVQPLPPPVTVPSATTPKSVPTTSKAPAAEPDLTAAEEAVEGAYEQQQGAKTTPAPAPAPAASKAAPVQQAAVVSAPSSSGFVWPAQGKVISKFGTTSDGLRNDGINISAPVGAPVMAAADGTVAYAGNQLRGFGNLVLIRHANGLITAYAHNQSLLVQKGDKVKRGAVIARVGQTGNVAKPQLHFEIRKGEEPVDPMKYLDGGA</sequence>
<dbReference type="PANTHER" id="PTHR21666">
    <property type="entry name" value="PEPTIDASE-RELATED"/>
    <property type="match status" value="1"/>
</dbReference>
<dbReference type="Pfam" id="PF01476">
    <property type="entry name" value="LysM"/>
    <property type="match status" value="2"/>
</dbReference>
<dbReference type="InterPro" id="IPR050570">
    <property type="entry name" value="Cell_wall_metabolism_enzyme"/>
</dbReference>
<dbReference type="CDD" id="cd00118">
    <property type="entry name" value="LysM"/>
    <property type="match status" value="2"/>
</dbReference>
<proteinExistence type="inferred from homology"/>
<dbReference type="CDD" id="cd12797">
    <property type="entry name" value="M23_peptidase"/>
    <property type="match status" value="1"/>
</dbReference>
<dbReference type="Gene3D" id="3.10.350.10">
    <property type="entry name" value="LysM domain"/>
    <property type="match status" value="2"/>
</dbReference>
<evidence type="ECO:0000256" key="3">
    <source>
        <dbReference type="SAM" id="SignalP"/>
    </source>
</evidence>
<comment type="similarity">
    <text evidence="1">Belongs to the E.coli NlpD/Haemophilus LppB family.</text>
</comment>
<name>A0ABU5E135_9PROT</name>
<feature type="compositionally biased region" description="Low complexity" evidence="2">
    <location>
        <begin position="219"/>
        <end position="235"/>
    </location>
</feature>
<dbReference type="SUPFAM" id="SSF51261">
    <property type="entry name" value="Duplicated hybrid motif"/>
    <property type="match status" value="1"/>
</dbReference>
<gene>
    <name evidence="5" type="ORF">SMD31_15350</name>
</gene>
<dbReference type="SUPFAM" id="SSF54106">
    <property type="entry name" value="LysM domain"/>
    <property type="match status" value="2"/>
</dbReference>
<dbReference type="Gene3D" id="2.70.70.10">
    <property type="entry name" value="Glucose Permease (Domain IIA)"/>
    <property type="match status" value="1"/>
</dbReference>
<reference evidence="5 6" key="1">
    <citation type="journal article" date="2013" name="Antonie Van Leeuwenhoek">
        <title>Dongia rigui sp. nov., isolated from freshwater of a large wetland in Korea.</title>
        <authorList>
            <person name="Baik K.S."/>
            <person name="Hwang Y.M."/>
            <person name="Choi J.S."/>
            <person name="Kwon J."/>
            <person name="Seong C.N."/>
        </authorList>
    </citation>
    <scope>NUCLEOTIDE SEQUENCE [LARGE SCALE GENOMIC DNA]</scope>
    <source>
        <strain evidence="5 6">04SU4-P</strain>
    </source>
</reference>
<feature type="domain" description="LysM" evidence="4">
    <location>
        <begin position="44"/>
        <end position="88"/>
    </location>
</feature>
<dbReference type="EMBL" id="JAXCLX010000002">
    <property type="protein sequence ID" value="MDY0873317.1"/>
    <property type="molecule type" value="Genomic_DNA"/>
</dbReference>
<dbReference type="InterPro" id="IPR011055">
    <property type="entry name" value="Dup_hybrid_motif"/>
</dbReference>
<dbReference type="InterPro" id="IPR016047">
    <property type="entry name" value="M23ase_b-sheet_dom"/>
</dbReference>
<comment type="caution">
    <text evidence="5">The sequence shown here is derived from an EMBL/GenBank/DDBJ whole genome shotgun (WGS) entry which is preliminary data.</text>
</comment>
<dbReference type="SMART" id="SM00257">
    <property type="entry name" value="LysM"/>
    <property type="match status" value="2"/>
</dbReference>
<dbReference type="Pfam" id="PF01551">
    <property type="entry name" value="Peptidase_M23"/>
    <property type="match status" value="1"/>
</dbReference>
<feature type="compositionally biased region" description="Low complexity" evidence="2">
    <location>
        <begin position="254"/>
        <end position="271"/>
    </location>
</feature>
<feature type="domain" description="LysM" evidence="4">
    <location>
        <begin position="92"/>
        <end position="136"/>
    </location>
</feature>
<feature type="region of interest" description="Disordered" evidence="2">
    <location>
        <begin position="146"/>
        <end position="165"/>
    </location>
</feature>